<reference evidence="2 3" key="1">
    <citation type="submission" date="2018-08" db="EMBL/GenBank/DDBJ databases">
        <title>Genome and evolution of the arbuscular mycorrhizal fungus Diversispora epigaea (formerly Glomus versiforme) and its bacterial endosymbionts.</title>
        <authorList>
            <person name="Sun X."/>
            <person name="Fei Z."/>
            <person name="Harrison M."/>
        </authorList>
    </citation>
    <scope>NUCLEOTIDE SEQUENCE [LARGE SCALE GENOMIC DNA]</scope>
    <source>
        <strain evidence="2 3">IT104</strain>
    </source>
</reference>
<comment type="caution">
    <text evidence="2">The sequence shown here is derived from an EMBL/GenBank/DDBJ whole genome shotgun (WGS) entry which is preliminary data.</text>
</comment>
<dbReference type="Proteomes" id="UP000266861">
    <property type="component" value="Unassembled WGS sequence"/>
</dbReference>
<proteinExistence type="predicted"/>
<evidence type="ECO:0000256" key="1">
    <source>
        <dbReference type="SAM" id="MobiDB-lite"/>
    </source>
</evidence>
<evidence type="ECO:0000313" key="2">
    <source>
        <dbReference type="EMBL" id="RHZ79669.1"/>
    </source>
</evidence>
<gene>
    <name evidence="2" type="ORF">Glove_142g26</name>
</gene>
<keyword evidence="3" id="KW-1185">Reference proteome</keyword>
<dbReference type="AlphaFoldDB" id="A0A397IUJ8"/>
<organism evidence="2 3">
    <name type="scientific">Diversispora epigaea</name>
    <dbReference type="NCBI Taxonomy" id="1348612"/>
    <lineage>
        <taxon>Eukaryota</taxon>
        <taxon>Fungi</taxon>
        <taxon>Fungi incertae sedis</taxon>
        <taxon>Mucoromycota</taxon>
        <taxon>Glomeromycotina</taxon>
        <taxon>Glomeromycetes</taxon>
        <taxon>Diversisporales</taxon>
        <taxon>Diversisporaceae</taxon>
        <taxon>Diversispora</taxon>
    </lineage>
</organism>
<feature type="compositionally biased region" description="Basic and acidic residues" evidence="1">
    <location>
        <begin position="354"/>
        <end position="365"/>
    </location>
</feature>
<feature type="compositionally biased region" description="Polar residues" evidence="1">
    <location>
        <begin position="186"/>
        <end position="199"/>
    </location>
</feature>
<accession>A0A397IUJ8</accession>
<sequence>MSTMSSASTGFEGVVAICQEINRLSLQFQENFSSAEKAQLRKFFTDNPTKTDLVLIVLNTITDDDGRLEYLKTFLLPGVKKPTVSTAPSSVLPSPPKVQQSSPSSTVQQSSLSSAPSSVLPSPPKVQQSSPSSTVQQSSLSSAPSSVLPSPPKVQQSSPSSTVQQSSLSSTVQQSSPSPTVQQSLCSSPSTNPLPSQSEVANSFNSFIKEPSHESSNNLYLPDSASQKLRYYEIWNCHYSKWPSLNEFSNYLQEVHNIVEKAQIRLLEMDNQLKFRQNEQKTKRASCQKLIKRSTRRESLKERIDIAKGSVILGGYNRINEHYDDFHNASSLLVKRNLIIDDSLEPDHKKTKKISQDSDHEKLEINRCQQQ</sequence>
<evidence type="ECO:0000313" key="3">
    <source>
        <dbReference type="Proteomes" id="UP000266861"/>
    </source>
</evidence>
<name>A0A397IUJ8_9GLOM</name>
<feature type="region of interest" description="Disordered" evidence="1">
    <location>
        <begin position="83"/>
        <end position="199"/>
    </location>
</feature>
<feature type="region of interest" description="Disordered" evidence="1">
    <location>
        <begin position="347"/>
        <end position="371"/>
    </location>
</feature>
<feature type="compositionally biased region" description="Low complexity" evidence="1">
    <location>
        <begin position="87"/>
        <end position="185"/>
    </location>
</feature>
<protein>
    <submittedName>
        <fullName evidence="2">Uncharacterized protein</fullName>
    </submittedName>
</protein>
<dbReference type="OrthoDB" id="2397542at2759"/>
<dbReference type="EMBL" id="PQFF01000133">
    <property type="protein sequence ID" value="RHZ79669.1"/>
    <property type="molecule type" value="Genomic_DNA"/>
</dbReference>